<evidence type="ECO:0000313" key="6">
    <source>
        <dbReference type="Proteomes" id="UP000306509"/>
    </source>
</evidence>
<dbReference type="Pfam" id="PF00929">
    <property type="entry name" value="RNase_T"/>
    <property type="match status" value="1"/>
</dbReference>
<protein>
    <submittedName>
        <fullName evidence="5">Exonuclease</fullName>
    </submittedName>
</protein>
<keyword evidence="1" id="KW-0540">Nuclease</keyword>
<dbReference type="InterPro" id="IPR047201">
    <property type="entry name" value="ERI-1_3'hExo-like"/>
</dbReference>
<dbReference type="GO" id="GO:0003676">
    <property type="term" value="F:nucleic acid binding"/>
    <property type="evidence" value="ECO:0007669"/>
    <property type="project" value="InterPro"/>
</dbReference>
<gene>
    <name evidence="5" type="ORF">DSM106044_03376</name>
</gene>
<evidence type="ECO:0000256" key="1">
    <source>
        <dbReference type="ARBA" id="ARBA00022722"/>
    </source>
</evidence>
<evidence type="ECO:0000313" key="5">
    <source>
        <dbReference type="EMBL" id="TLC99735.1"/>
    </source>
</evidence>
<dbReference type="CDD" id="cd06133">
    <property type="entry name" value="ERI-1_3'hExo_like"/>
    <property type="match status" value="1"/>
</dbReference>
<proteinExistence type="predicted"/>
<keyword evidence="6" id="KW-1185">Reference proteome</keyword>
<comment type="caution">
    <text evidence="5">The sequence shown here is derived from an EMBL/GenBank/DDBJ whole genome shotgun (WGS) entry which is preliminary data.</text>
</comment>
<dbReference type="SUPFAM" id="SSF53098">
    <property type="entry name" value="Ribonuclease H-like"/>
    <property type="match status" value="1"/>
</dbReference>
<organism evidence="5 6">
    <name type="scientific">Robinsoniella peoriensis</name>
    <dbReference type="NCBI Taxonomy" id="180332"/>
    <lineage>
        <taxon>Bacteria</taxon>
        <taxon>Bacillati</taxon>
        <taxon>Bacillota</taxon>
        <taxon>Clostridia</taxon>
        <taxon>Lachnospirales</taxon>
        <taxon>Lachnospiraceae</taxon>
        <taxon>Robinsoniella</taxon>
    </lineage>
</organism>
<keyword evidence="3 5" id="KW-0269">Exonuclease</keyword>
<dbReference type="InterPro" id="IPR036397">
    <property type="entry name" value="RNaseH_sf"/>
</dbReference>
<evidence type="ECO:0000256" key="3">
    <source>
        <dbReference type="ARBA" id="ARBA00022839"/>
    </source>
</evidence>
<sequence>MGDDMDYIIFDLEWNQCPKGKDRENKALPFEIIEIGAVKLTKEKEEIGRFHEIIKPTVYHSFHFKTKEILQMEMEEFENARTFPEVIHSFFDWCGNDACYCIWGSSDLVELQRNMRFHNVENTLPYPLRYYDIQKIFSIVYEDRKTRRNLEYAVDFLKLNKRAGFHRALADAYYTAAVMKHLKEEDIQTNYSIDCYIHPSSRKEEIYAVYPTYCKFISKDFASKTDAMKDRKVTATKCYICGKAARKKVRWFSNGTKNYYCLASCEEHGLIKGKIRMKRTEDDRFFCVKTLKLVDEEEAQTIKEKQEQLRTKKRLKRHGIY</sequence>
<keyword evidence="2" id="KW-0378">Hydrolase</keyword>
<dbReference type="InterPro" id="IPR051274">
    <property type="entry name" value="3-5_Exoribonuclease"/>
</dbReference>
<dbReference type="PANTHER" id="PTHR23044:SF61">
    <property type="entry name" value="3'-5' EXORIBONUCLEASE 1-RELATED"/>
    <property type="match status" value="1"/>
</dbReference>
<dbReference type="Proteomes" id="UP000306509">
    <property type="component" value="Unassembled WGS sequence"/>
</dbReference>
<dbReference type="SMART" id="SM00479">
    <property type="entry name" value="EXOIII"/>
    <property type="match status" value="1"/>
</dbReference>
<dbReference type="STRING" id="180332.GCA_000797495_02770"/>
<dbReference type="EMBL" id="QGQD01000066">
    <property type="protein sequence ID" value="TLC99735.1"/>
    <property type="molecule type" value="Genomic_DNA"/>
</dbReference>
<dbReference type="AlphaFoldDB" id="A0A4U8QCQ3"/>
<evidence type="ECO:0000256" key="2">
    <source>
        <dbReference type="ARBA" id="ARBA00022801"/>
    </source>
</evidence>
<name>A0A4U8QCQ3_9FIRM</name>
<dbReference type="GO" id="GO:0000175">
    <property type="term" value="F:3'-5'-RNA exonuclease activity"/>
    <property type="evidence" value="ECO:0007669"/>
    <property type="project" value="InterPro"/>
</dbReference>
<dbReference type="InterPro" id="IPR013520">
    <property type="entry name" value="Ribonucl_H"/>
</dbReference>
<evidence type="ECO:0000259" key="4">
    <source>
        <dbReference type="SMART" id="SM00479"/>
    </source>
</evidence>
<accession>A0A4U8QCQ3</accession>
<dbReference type="PANTHER" id="PTHR23044">
    <property type="entry name" value="3'-5' EXONUCLEASE ERI1-RELATED"/>
    <property type="match status" value="1"/>
</dbReference>
<dbReference type="InterPro" id="IPR012337">
    <property type="entry name" value="RNaseH-like_sf"/>
</dbReference>
<feature type="domain" description="Exonuclease" evidence="4">
    <location>
        <begin position="6"/>
        <end position="188"/>
    </location>
</feature>
<reference evidence="5 6" key="1">
    <citation type="journal article" date="2019" name="Anaerobe">
        <title>Detection of Robinsoniella peoriensis in multiple bone samples of a trauma patient.</title>
        <authorList>
            <person name="Schrottner P."/>
            <person name="Hartwich K."/>
            <person name="Bunk B."/>
            <person name="Schober I."/>
            <person name="Helbig S."/>
            <person name="Rudolph W.W."/>
            <person name="Gunzer F."/>
        </authorList>
    </citation>
    <scope>NUCLEOTIDE SEQUENCE [LARGE SCALE GENOMIC DNA]</scope>
    <source>
        <strain evidence="5 6">DSM 106044</strain>
    </source>
</reference>
<dbReference type="Gene3D" id="3.30.420.10">
    <property type="entry name" value="Ribonuclease H-like superfamily/Ribonuclease H"/>
    <property type="match status" value="1"/>
</dbReference>